<dbReference type="EMBL" id="OCND01000003">
    <property type="protein sequence ID" value="SOD54221.1"/>
    <property type="molecule type" value="Genomic_DNA"/>
</dbReference>
<keyword evidence="3" id="KW-0663">Pyridoxal phosphate</keyword>
<dbReference type="InterPro" id="IPR050147">
    <property type="entry name" value="Ser/Thr_Dehydratase"/>
</dbReference>
<dbReference type="GO" id="GO:0004794">
    <property type="term" value="F:threonine deaminase activity"/>
    <property type="evidence" value="ECO:0007669"/>
    <property type="project" value="TreeGrafter"/>
</dbReference>
<dbReference type="PANTHER" id="PTHR48078">
    <property type="entry name" value="THREONINE DEHYDRATASE, MITOCHONDRIAL-RELATED"/>
    <property type="match status" value="1"/>
</dbReference>
<protein>
    <submittedName>
        <fullName evidence="6">L-threonine ammonia-lyase</fullName>
    </submittedName>
</protein>
<evidence type="ECO:0000313" key="7">
    <source>
        <dbReference type="Proteomes" id="UP000219374"/>
    </source>
</evidence>
<dbReference type="GO" id="GO:0006565">
    <property type="term" value="P:L-serine catabolic process"/>
    <property type="evidence" value="ECO:0007669"/>
    <property type="project" value="TreeGrafter"/>
</dbReference>
<evidence type="ECO:0000256" key="2">
    <source>
        <dbReference type="ARBA" id="ARBA00010869"/>
    </source>
</evidence>
<evidence type="ECO:0000259" key="5">
    <source>
        <dbReference type="Pfam" id="PF00291"/>
    </source>
</evidence>
<organism evidence="6 7">
    <name type="scientific">Pseudoxanthomonas wuyuanensis</name>
    <dbReference type="NCBI Taxonomy" id="1073196"/>
    <lineage>
        <taxon>Bacteria</taxon>
        <taxon>Pseudomonadati</taxon>
        <taxon>Pseudomonadota</taxon>
        <taxon>Gammaproteobacteria</taxon>
        <taxon>Lysobacterales</taxon>
        <taxon>Lysobacteraceae</taxon>
        <taxon>Pseudoxanthomonas</taxon>
    </lineage>
</organism>
<comment type="cofactor">
    <cofactor evidence="1">
        <name>pyridoxal 5'-phosphate</name>
        <dbReference type="ChEBI" id="CHEBI:597326"/>
    </cofactor>
</comment>
<dbReference type="GO" id="GO:0009097">
    <property type="term" value="P:isoleucine biosynthetic process"/>
    <property type="evidence" value="ECO:0007669"/>
    <property type="project" value="TreeGrafter"/>
</dbReference>
<dbReference type="Gene3D" id="3.40.50.1100">
    <property type="match status" value="2"/>
</dbReference>
<feature type="domain" description="Tryptophan synthase beta chain-like PALP" evidence="5">
    <location>
        <begin position="88"/>
        <end position="354"/>
    </location>
</feature>
<proteinExistence type="inferred from homology"/>
<dbReference type="Proteomes" id="UP000219374">
    <property type="component" value="Unassembled WGS sequence"/>
</dbReference>
<dbReference type="InterPro" id="IPR036052">
    <property type="entry name" value="TrpB-like_PALP_sf"/>
</dbReference>
<accession>A0A286D6C9</accession>
<evidence type="ECO:0000313" key="6">
    <source>
        <dbReference type="EMBL" id="SOD54221.1"/>
    </source>
</evidence>
<evidence type="ECO:0000256" key="3">
    <source>
        <dbReference type="ARBA" id="ARBA00022898"/>
    </source>
</evidence>
<dbReference type="InterPro" id="IPR001926">
    <property type="entry name" value="TrpB-like_PALP"/>
</dbReference>
<gene>
    <name evidence="6" type="ORF">SAMN06296416_103148</name>
</gene>
<dbReference type="GO" id="GO:0006567">
    <property type="term" value="P:L-threonine catabolic process"/>
    <property type="evidence" value="ECO:0007669"/>
    <property type="project" value="TreeGrafter"/>
</dbReference>
<dbReference type="SUPFAM" id="SSF53686">
    <property type="entry name" value="Tryptophan synthase beta subunit-like PLP-dependent enzymes"/>
    <property type="match status" value="1"/>
</dbReference>
<comment type="similarity">
    <text evidence="2">Belongs to the serine/threonine dehydratase family.</text>
</comment>
<name>A0A286D6C9_9GAMM</name>
<sequence length="423" mass="45105">MRCGKWRAETSVLLMRRVPVLSQRPLPGGVFSNRHQRTSIPRSRFPVPGFKVPDSLATASNDPDVGDVVVTVADVLAAQARLRRYLPATPLHHAERFGVMLKLENLQRTGSYKVRGALNALLAARERGDRRPVICASAGNHAQGLAWSAYRLGVQAITVMPHGAPETKIAGVAHWGATVRQHGNSYDEAFLFARELAEQNGYRFLSAFDDPDVIAGQGTVGIEIAPYAPDVVIVPIGGGGLASGVALALKSQGVRVVGAQVEGVDSMVRALKGDTAAKDPVASLADGVRVKVPGFITRRLCANLLDDIVIVREAELRETLVRLALEEHVIAEGAGALALAAGRRVAGKRKCAVVSGGNIDATVLARLLSEVRPRPPRKPRRRTAEAAAAVPAVSPVSTLPPITTVMPVKARRIAVEVEEESTW</sequence>
<evidence type="ECO:0000256" key="4">
    <source>
        <dbReference type="ARBA" id="ARBA00023239"/>
    </source>
</evidence>
<keyword evidence="4 6" id="KW-0456">Lyase</keyword>
<dbReference type="NCBIfam" id="NF006455">
    <property type="entry name" value="PRK08813.1"/>
    <property type="match status" value="1"/>
</dbReference>
<dbReference type="Pfam" id="PF00291">
    <property type="entry name" value="PALP"/>
    <property type="match status" value="1"/>
</dbReference>
<keyword evidence="7" id="KW-1185">Reference proteome</keyword>
<dbReference type="AlphaFoldDB" id="A0A286D6C9"/>
<dbReference type="FunFam" id="3.40.50.1100:FF:000005">
    <property type="entry name" value="Threonine dehydratase catabolic"/>
    <property type="match status" value="1"/>
</dbReference>
<dbReference type="CDD" id="cd01562">
    <property type="entry name" value="Thr-dehyd"/>
    <property type="match status" value="1"/>
</dbReference>
<evidence type="ECO:0000256" key="1">
    <source>
        <dbReference type="ARBA" id="ARBA00001933"/>
    </source>
</evidence>
<dbReference type="GO" id="GO:0003941">
    <property type="term" value="F:L-serine ammonia-lyase activity"/>
    <property type="evidence" value="ECO:0007669"/>
    <property type="project" value="TreeGrafter"/>
</dbReference>
<dbReference type="PANTHER" id="PTHR48078:SF6">
    <property type="entry name" value="L-THREONINE DEHYDRATASE CATABOLIC TDCB"/>
    <property type="match status" value="1"/>
</dbReference>
<reference evidence="6 7" key="1">
    <citation type="submission" date="2017-09" db="EMBL/GenBank/DDBJ databases">
        <authorList>
            <person name="Ehlers B."/>
            <person name="Leendertz F.H."/>
        </authorList>
    </citation>
    <scope>NUCLEOTIDE SEQUENCE [LARGE SCALE GENOMIC DNA]</scope>
    <source>
        <strain evidence="6 7">CGMCC 1.10978</strain>
    </source>
</reference>